<dbReference type="PANTHER" id="PTHR47654">
    <property type="entry name" value="ZN(II)2CYS6 TRANSCRIPTION FACTOR (EUROFUNG)-RELATED"/>
    <property type="match status" value="1"/>
</dbReference>
<name>A0A9P4X1N4_9PLEO</name>
<comment type="caution">
    <text evidence="4">The sequence shown here is derived from an EMBL/GenBank/DDBJ whole genome shotgun (WGS) entry which is preliminary data.</text>
</comment>
<evidence type="ECO:0000259" key="3">
    <source>
        <dbReference type="SMART" id="SM00906"/>
    </source>
</evidence>
<evidence type="ECO:0000313" key="5">
    <source>
        <dbReference type="Proteomes" id="UP000758155"/>
    </source>
</evidence>
<dbReference type="GO" id="GO:0008270">
    <property type="term" value="F:zinc ion binding"/>
    <property type="evidence" value="ECO:0007669"/>
    <property type="project" value="InterPro"/>
</dbReference>
<dbReference type="GO" id="GO:0003677">
    <property type="term" value="F:DNA binding"/>
    <property type="evidence" value="ECO:0007669"/>
    <property type="project" value="InterPro"/>
</dbReference>
<dbReference type="Pfam" id="PF04082">
    <property type="entry name" value="Fungal_trans"/>
    <property type="match status" value="1"/>
</dbReference>
<proteinExistence type="predicted"/>
<feature type="domain" description="Xylanolytic transcriptional activator regulatory" evidence="3">
    <location>
        <begin position="280"/>
        <end position="353"/>
    </location>
</feature>
<reference evidence="4" key="1">
    <citation type="submission" date="2019-04" db="EMBL/GenBank/DDBJ databases">
        <title>Sequencing of skin fungus with MAO and IRED activity.</title>
        <authorList>
            <person name="Marsaioli A.J."/>
            <person name="Bonatto J.M.C."/>
            <person name="Reis Junior O."/>
        </authorList>
    </citation>
    <scope>NUCLEOTIDE SEQUENCE</scope>
    <source>
        <strain evidence="4">28M1</strain>
    </source>
</reference>
<sequence length="686" mass="76382">MASLLRGLRTCANSDDDARIASLLEAVEEEISESRSTTAPSMPDTDANGSQESRDLGTLGHQDELDTESLDLLHEDLHVNDRARATGFVGKNSEVQWLRAAALAQPERADEGPSNFQRRGSYAPSLGNEQISAFSYWADSENVDIDFFVDPYDLPALDIAERLLSCYMSKVHDSFPILPRKTFEDQFRKYFTALANGNAPRLSPKWQATLNLVFAIGARYSHLSKASWRADVRDHLIYQARARTFGLSEQTITHHPDVPQIQSLGLLSFYWLSIGQVSRAWTIIGIALRFAYTLGLHVRNEDPSATAAKRETLVRTWWSLYSLERTLSVITGRPSIIVDSCCSVPLPMPVTEEQISNQMEAVLRMRKSSSASLISTPHTWSTGPIDPPRTPVGLGTTDANSGSFFKVAVQLSIITQSVLTSLYTASTIVRSGTENQHEMAQLSQRLDRWVLSLPREFNFQDPVNDGNMFSRERLILGFQLCGARMLLGRQCLKPPKQSWREGAETSFTRQMGDSCIEAAKMVVDFLPDEPNAHFLYGQGPWWSIVHHLMQAISALLLGLSHPSSTSQDSMLLMHYVKKSIRWLQVMEDSTAERACQVAMSTFETVSRRYPVDVAGMWRMDSVHGSEAPAQHPVDPNMTAYMPTQPYMPQDAVIASGYTSYDTASAAPAVPAYHGAAVFGDNYHMSR</sequence>
<dbReference type="EMBL" id="SWKV01000001">
    <property type="protein sequence ID" value="KAF3048120.1"/>
    <property type="molecule type" value="Genomic_DNA"/>
</dbReference>
<dbReference type="PANTHER" id="PTHR47654:SF5">
    <property type="entry name" value="TRANSCRIPTION FACTOR DOMAIN-CONTAINING PROTEIN"/>
    <property type="match status" value="1"/>
</dbReference>
<protein>
    <recommendedName>
        <fullName evidence="3">Xylanolytic transcriptional activator regulatory domain-containing protein</fullName>
    </recommendedName>
</protein>
<dbReference type="GO" id="GO:0006351">
    <property type="term" value="P:DNA-templated transcription"/>
    <property type="evidence" value="ECO:0007669"/>
    <property type="project" value="InterPro"/>
</dbReference>
<dbReference type="SMART" id="SM00906">
    <property type="entry name" value="Fungal_trans"/>
    <property type="match status" value="1"/>
</dbReference>
<evidence type="ECO:0000256" key="1">
    <source>
        <dbReference type="ARBA" id="ARBA00023242"/>
    </source>
</evidence>
<organism evidence="4 5">
    <name type="scientific">Didymella heteroderae</name>
    <dbReference type="NCBI Taxonomy" id="1769908"/>
    <lineage>
        <taxon>Eukaryota</taxon>
        <taxon>Fungi</taxon>
        <taxon>Dikarya</taxon>
        <taxon>Ascomycota</taxon>
        <taxon>Pezizomycotina</taxon>
        <taxon>Dothideomycetes</taxon>
        <taxon>Pleosporomycetidae</taxon>
        <taxon>Pleosporales</taxon>
        <taxon>Pleosporineae</taxon>
        <taxon>Didymellaceae</taxon>
        <taxon>Didymella</taxon>
    </lineage>
</organism>
<dbReference type="OrthoDB" id="5296287at2759"/>
<dbReference type="AlphaFoldDB" id="A0A9P4X1N4"/>
<dbReference type="CDD" id="cd12148">
    <property type="entry name" value="fungal_TF_MHR"/>
    <property type="match status" value="1"/>
</dbReference>
<evidence type="ECO:0000313" key="4">
    <source>
        <dbReference type="EMBL" id="KAF3048120.1"/>
    </source>
</evidence>
<keyword evidence="1" id="KW-0539">Nucleus</keyword>
<feature type="region of interest" description="Disordered" evidence="2">
    <location>
        <begin position="31"/>
        <end position="58"/>
    </location>
</feature>
<keyword evidence="5" id="KW-1185">Reference proteome</keyword>
<accession>A0A9P4X1N4</accession>
<dbReference type="InterPro" id="IPR053230">
    <property type="entry name" value="Trans_reg_galc"/>
</dbReference>
<dbReference type="Proteomes" id="UP000758155">
    <property type="component" value="Unassembled WGS sequence"/>
</dbReference>
<evidence type="ECO:0000256" key="2">
    <source>
        <dbReference type="SAM" id="MobiDB-lite"/>
    </source>
</evidence>
<dbReference type="InterPro" id="IPR007219">
    <property type="entry name" value="XnlR_reg_dom"/>
</dbReference>
<gene>
    <name evidence="4" type="ORF">E8E12_010551</name>
</gene>